<dbReference type="PANTHER" id="PTHR43780:SF2">
    <property type="entry name" value="1-AMINOCYCLOPROPANE-1-CARBOXYLATE DEAMINASE-RELATED"/>
    <property type="match status" value="1"/>
</dbReference>
<name>G8RJB7_MYCRN</name>
<feature type="domain" description="Tryptophan synthase beta chain-like PALP" evidence="6">
    <location>
        <begin position="8"/>
        <end position="308"/>
    </location>
</feature>
<dbReference type="EMBL" id="CP003169">
    <property type="protein sequence ID" value="AEV73487.1"/>
    <property type="molecule type" value="Genomic_DNA"/>
</dbReference>
<reference evidence="7 8" key="1">
    <citation type="submission" date="2011-12" db="EMBL/GenBank/DDBJ databases">
        <title>Complete sequence of Mycobacterium rhodesiae NBB3.</title>
        <authorList>
            <consortium name="US DOE Joint Genome Institute"/>
            <person name="Lucas S."/>
            <person name="Han J."/>
            <person name="Lapidus A."/>
            <person name="Cheng J.-F."/>
            <person name="Goodwin L."/>
            <person name="Pitluck S."/>
            <person name="Peters L."/>
            <person name="Mikhailova N."/>
            <person name="Gu W."/>
            <person name="Detter J.C."/>
            <person name="Han C."/>
            <person name="Tapia R."/>
            <person name="Land M."/>
            <person name="Hauser L."/>
            <person name="Kyrpides N."/>
            <person name="Ivanova N."/>
            <person name="Pagani I."/>
            <person name="Mattes T."/>
            <person name="Holmes A."/>
            <person name="Rutledge P."/>
            <person name="Paulsen I."/>
            <person name="Coleman N."/>
            <person name="Woyke T."/>
        </authorList>
    </citation>
    <scope>NUCLEOTIDE SEQUENCE [LARGE SCALE GENOMIC DNA]</scope>
    <source>
        <strain evidence="7 8">NBB3</strain>
    </source>
</reference>
<gene>
    <name evidence="7" type="ordered locus">MycrhN_2931</name>
</gene>
<dbReference type="InterPro" id="IPR001926">
    <property type="entry name" value="TrpB-like_PALP"/>
</dbReference>
<dbReference type="OrthoDB" id="9801249at2"/>
<dbReference type="Proteomes" id="UP000005442">
    <property type="component" value="Chromosome"/>
</dbReference>
<keyword evidence="3 5" id="KW-0663">Pyridoxal phosphate</keyword>
<evidence type="ECO:0000259" key="6">
    <source>
        <dbReference type="Pfam" id="PF00291"/>
    </source>
</evidence>
<dbReference type="STRING" id="710685.MycrhN_2931"/>
<dbReference type="AlphaFoldDB" id="G8RJB7"/>
<dbReference type="eggNOG" id="COG2515">
    <property type="taxonomic scope" value="Bacteria"/>
</dbReference>
<evidence type="ECO:0000256" key="5">
    <source>
        <dbReference type="PIRSR" id="PIRSR006278-2"/>
    </source>
</evidence>
<comment type="similarity">
    <text evidence="2">Belongs to the ACC deaminase/D-cysteine desulfhydrase family.</text>
</comment>
<evidence type="ECO:0000313" key="7">
    <source>
        <dbReference type="EMBL" id="AEV73487.1"/>
    </source>
</evidence>
<comment type="cofactor">
    <cofactor evidence="1">
        <name>pyridoxal 5'-phosphate</name>
        <dbReference type="ChEBI" id="CHEBI:597326"/>
    </cofactor>
</comment>
<dbReference type="SUPFAM" id="SSF53686">
    <property type="entry name" value="Tryptophan synthase beta subunit-like PLP-dependent enzymes"/>
    <property type="match status" value="1"/>
</dbReference>
<dbReference type="GO" id="GO:0019148">
    <property type="term" value="F:D-cysteine desulfhydrase activity"/>
    <property type="evidence" value="ECO:0007669"/>
    <property type="project" value="TreeGrafter"/>
</dbReference>
<proteinExistence type="inferred from homology"/>
<evidence type="ECO:0000256" key="2">
    <source>
        <dbReference type="ARBA" id="ARBA00008639"/>
    </source>
</evidence>
<organism evidence="7 8">
    <name type="scientific">Mycolicibacterium rhodesiae (strain NBB3)</name>
    <name type="common">Mycobacterium rhodesiae</name>
    <dbReference type="NCBI Taxonomy" id="710685"/>
    <lineage>
        <taxon>Bacteria</taxon>
        <taxon>Bacillati</taxon>
        <taxon>Actinomycetota</taxon>
        <taxon>Actinomycetes</taxon>
        <taxon>Mycobacteriales</taxon>
        <taxon>Mycobacteriaceae</taxon>
        <taxon>Mycolicibacterium</taxon>
    </lineage>
</organism>
<feature type="active site" description="Nucleophile" evidence="4">
    <location>
        <position position="73"/>
    </location>
</feature>
<dbReference type="RefSeq" id="WP_014211276.1">
    <property type="nucleotide sequence ID" value="NC_016604.1"/>
</dbReference>
<dbReference type="PATRIC" id="fig|710685.3.peg.2923"/>
<accession>G8RJB7</accession>
<evidence type="ECO:0000313" key="8">
    <source>
        <dbReference type="Proteomes" id="UP000005442"/>
    </source>
</evidence>
<protein>
    <submittedName>
        <fullName evidence="7">1-aminocyclopropane-1-carboxylate deaminase</fullName>
    </submittedName>
</protein>
<keyword evidence="8" id="KW-1185">Reference proteome</keyword>
<dbReference type="InterPro" id="IPR027278">
    <property type="entry name" value="ACCD_DCysDesulf"/>
</dbReference>
<evidence type="ECO:0000256" key="3">
    <source>
        <dbReference type="ARBA" id="ARBA00022898"/>
    </source>
</evidence>
<dbReference type="PANTHER" id="PTHR43780">
    <property type="entry name" value="1-AMINOCYCLOPROPANE-1-CARBOXYLATE DEAMINASE-RELATED"/>
    <property type="match status" value="1"/>
</dbReference>
<sequence length="322" mass="33634">MPPLARVSLVREPTPLHSAPRLSEELCVEVWFKRDDMTGVGLGGNKIRGLEYLLADALAQGCDSLVTGAGPQSNWAMLAALTARQFGIEPYLVHYGTATSATGNLLLCDLVDAHRYFTGCPDRTSVDGEIERICSQLTAAGRRPYAIPRGGATSRGVAGYVRAGLELDRQCQAVGIAPTQLWLATGSCATQAGLLTAACWLGWTTQITGVTVSRPRKECTARIEEMSAAAADLLRIPVNSVARVCVVDGYIGPGYGIASPAGQAATSLVARTEGIFLDPIFGAKAMAALIDAARGGRVTGPVIFLVTGGAPTLFASTKAVTV</sequence>
<evidence type="ECO:0000256" key="1">
    <source>
        <dbReference type="ARBA" id="ARBA00001933"/>
    </source>
</evidence>
<dbReference type="KEGG" id="mrh:MycrhN_2931"/>
<evidence type="ECO:0000256" key="4">
    <source>
        <dbReference type="PIRSR" id="PIRSR006278-1"/>
    </source>
</evidence>
<dbReference type="PIRSF" id="PIRSF006278">
    <property type="entry name" value="ACCD_DCysDesulf"/>
    <property type="match status" value="1"/>
</dbReference>
<dbReference type="Gene3D" id="3.40.50.1100">
    <property type="match status" value="2"/>
</dbReference>
<dbReference type="InterPro" id="IPR036052">
    <property type="entry name" value="TrpB-like_PALP_sf"/>
</dbReference>
<dbReference type="HOGENOM" id="CLU_048897_1_0_11"/>
<dbReference type="Pfam" id="PF00291">
    <property type="entry name" value="PALP"/>
    <property type="match status" value="1"/>
</dbReference>
<feature type="modified residue" description="N6-(pyridoxal phosphate)lysine" evidence="5">
    <location>
        <position position="46"/>
    </location>
</feature>
<dbReference type="GO" id="GO:1901605">
    <property type="term" value="P:alpha-amino acid metabolic process"/>
    <property type="evidence" value="ECO:0007669"/>
    <property type="project" value="UniProtKB-ARBA"/>
</dbReference>